<evidence type="ECO:0000313" key="2">
    <source>
        <dbReference type="EnsemblMetazoa" id="CLYHEMP015267.2"/>
    </source>
</evidence>
<dbReference type="RefSeq" id="XP_066919199.1">
    <property type="nucleotide sequence ID" value="XM_067063098.1"/>
</dbReference>
<proteinExistence type="predicted"/>
<dbReference type="InterPro" id="IPR040350">
    <property type="entry name" value="TMEM272"/>
</dbReference>
<sequence length="210" mass="23505">MENLPRVNMEIISSNLKDDEICDFQRLEKCDEESQPVSGMKEENEKKSYVCDAGAILLSFTILIGAFAIPIAMIVIGTGGLNECPAEKMIPIYLVVGGITCLLILPLTIIMKLFQSCVNKEGPMGILFKCYDGLVMNCLAVFFLAWFICGNVWVYRTSDAEFTNTASPQYCDELTYKFAYWVIIATYVCSVLSCILTACIRKRVSYDDVK</sequence>
<evidence type="ECO:0000256" key="1">
    <source>
        <dbReference type="SAM" id="Phobius"/>
    </source>
</evidence>
<dbReference type="OrthoDB" id="2748310at2759"/>
<feature type="transmembrane region" description="Helical" evidence="1">
    <location>
        <begin position="55"/>
        <end position="78"/>
    </location>
</feature>
<reference evidence="2" key="1">
    <citation type="submission" date="2021-01" db="UniProtKB">
        <authorList>
            <consortium name="EnsemblMetazoa"/>
        </authorList>
    </citation>
    <scope>IDENTIFICATION</scope>
</reference>
<accession>A0A7M5WZ85</accession>
<dbReference type="AlphaFoldDB" id="A0A7M5WZ85"/>
<keyword evidence="1" id="KW-1133">Transmembrane helix</keyword>
<name>A0A7M5WZ85_9CNID</name>
<dbReference type="Proteomes" id="UP000594262">
    <property type="component" value="Unplaced"/>
</dbReference>
<keyword evidence="1" id="KW-0472">Membrane</keyword>
<dbReference type="GeneID" id="136806510"/>
<protein>
    <submittedName>
        <fullName evidence="2">Uncharacterized protein</fullName>
    </submittedName>
</protein>
<feature type="transmembrane region" description="Helical" evidence="1">
    <location>
        <begin position="90"/>
        <end position="114"/>
    </location>
</feature>
<organism evidence="2 3">
    <name type="scientific">Clytia hemisphaerica</name>
    <dbReference type="NCBI Taxonomy" id="252671"/>
    <lineage>
        <taxon>Eukaryota</taxon>
        <taxon>Metazoa</taxon>
        <taxon>Cnidaria</taxon>
        <taxon>Hydrozoa</taxon>
        <taxon>Hydroidolina</taxon>
        <taxon>Leptothecata</taxon>
        <taxon>Obeliida</taxon>
        <taxon>Clytiidae</taxon>
        <taxon>Clytia</taxon>
    </lineage>
</organism>
<evidence type="ECO:0000313" key="3">
    <source>
        <dbReference type="Proteomes" id="UP000594262"/>
    </source>
</evidence>
<dbReference type="PANTHER" id="PTHR33444">
    <property type="entry name" value="SI:DKEY-19B23.12-RELATED"/>
    <property type="match status" value="1"/>
</dbReference>
<dbReference type="EnsemblMetazoa" id="CLYHEMT015267.2">
    <property type="protein sequence ID" value="CLYHEMP015267.2"/>
    <property type="gene ID" value="CLYHEMG015267"/>
</dbReference>
<keyword evidence="1" id="KW-0812">Transmembrane</keyword>
<feature type="transmembrane region" description="Helical" evidence="1">
    <location>
        <begin position="134"/>
        <end position="155"/>
    </location>
</feature>
<dbReference type="PANTHER" id="PTHR33444:SF2">
    <property type="entry name" value="MARVEL DOMAIN-CONTAINING PROTEIN"/>
    <property type="match status" value="1"/>
</dbReference>
<keyword evidence="3" id="KW-1185">Reference proteome</keyword>
<feature type="transmembrane region" description="Helical" evidence="1">
    <location>
        <begin position="178"/>
        <end position="200"/>
    </location>
</feature>